<gene>
    <name evidence="2" type="ORF">GJ744_006504</name>
</gene>
<proteinExistence type="predicted"/>
<feature type="compositionally biased region" description="Acidic residues" evidence="1">
    <location>
        <begin position="60"/>
        <end position="70"/>
    </location>
</feature>
<name>A0A8H7AZA5_9EURO</name>
<evidence type="ECO:0008006" key="4">
    <source>
        <dbReference type="Google" id="ProtNLM"/>
    </source>
</evidence>
<dbReference type="AlphaFoldDB" id="A0A8H7AZA5"/>
<organism evidence="2 3">
    <name type="scientific">Endocarpon pusillum</name>
    <dbReference type="NCBI Taxonomy" id="364733"/>
    <lineage>
        <taxon>Eukaryota</taxon>
        <taxon>Fungi</taxon>
        <taxon>Dikarya</taxon>
        <taxon>Ascomycota</taxon>
        <taxon>Pezizomycotina</taxon>
        <taxon>Eurotiomycetes</taxon>
        <taxon>Chaetothyriomycetidae</taxon>
        <taxon>Verrucariales</taxon>
        <taxon>Verrucariaceae</taxon>
        <taxon>Endocarpon</taxon>
    </lineage>
</organism>
<evidence type="ECO:0000313" key="2">
    <source>
        <dbReference type="EMBL" id="KAF7513890.1"/>
    </source>
</evidence>
<dbReference type="Proteomes" id="UP000606974">
    <property type="component" value="Unassembled WGS sequence"/>
</dbReference>
<accession>A0A8H7AZA5</accession>
<reference evidence="2" key="1">
    <citation type="submission" date="2020-02" db="EMBL/GenBank/DDBJ databases">
        <authorList>
            <person name="Palmer J.M."/>
        </authorList>
    </citation>
    <scope>NUCLEOTIDE SEQUENCE</scope>
    <source>
        <strain evidence="2">EPUS1.4</strain>
        <tissue evidence="2">Thallus</tissue>
    </source>
</reference>
<evidence type="ECO:0000313" key="3">
    <source>
        <dbReference type="Proteomes" id="UP000606974"/>
    </source>
</evidence>
<dbReference type="SUPFAM" id="SSF51161">
    <property type="entry name" value="Trimeric LpxA-like enzymes"/>
    <property type="match status" value="1"/>
</dbReference>
<protein>
    <recommendedName>
        <fullName evidence="4">Mannose-1-phosphate guanylyltransferase</fullName>
    </recommendedName>
</protein>
<sequence length="70" mass="7507">MDGAVIEERCVLSECVVGKRCKIGKASVLKGCEVQDGMTLAEGTEGVSGSVFAGWRRREEEDEDGNENGE</sequence>
<comment type="caution">
    <text evidence="2">The sequence shown here is derived from an EMBL/GenBank/DDBJ whole genome shotgun (WGS) entry which is preliminary data.</text>
</comment>
<keyword evidence="3" id="KW-1185">Reference proteome</keyword>
<dbReference type="EMBL" id="JAACFV010000003">
    <property type="protein sequence ID" value="KAF7513890.1"/>
    <property type="molecule type" value="Genomic_DNA"/>
</dbReference>
<dbReference type="OrthoDB" id="10250549at2759"/>
<dbReference type="InterPro" id="IPR011004">
    <property type="entry name" value="Trimer_LpxA-like_sf"/>
</dbReference>
<dbReference type="Gene3D" id="2.160.10.10">
    <property type="entry name" value="Hexapeptide repeat proteins"/>
    <property type="match status" value="1"/>
</dbReference>
<evidence type="ECO:0000256" key="1">
    <source>
        <dbReference type="SAM" id="MobiDB-lite"/>
    </source>
</evidence>
<feature type="region of interest" description="Disordered" evidence="1">
    <location>
        <begin position="51"/>
        <end position="70"/>
    </location>
</feature>